<evidence type="ECO:0000313" key="2">
    <source>
        <dbReference type="Proteomes" id="UP000001933"/>
    </source>
</evidence>
<dbReference type="InParanoid" id="Q2LWR6"/>
<proteinExistence type="predicted"/>
<evidence type="ECO:0000313" key="1">
    <source>
        <dbReference type="EMBL" id="ABC78526.1"/>
    </source>
</evidence>
<dbReference type="HOGENOM" id="CLU_3012656_0_0_7"/>
<protein>
    <submittedName>
        <fullName evidence="1">Hypothetical cytosolic protein</fullName>
    </submittedName>
</protein>
<keyword evidence="2" id="KW-1185">Reference proteome</keyword>
<dbReference type="EMBL" id="CP000252">
    <property type="protein sequence ID" value="ABC78526.1"/>
    <property type="molecule type" value="Genomic_DNA"/>
</dbReference>
<dbReference type="AlphaFoldDB" id="Q2LWR6"/>
<name>Q2LWR6_SYNAS</name>
<dbReference type="KEGG" id="sat:SYN_03117"/>
<sequence length="56" mass="6212">MFFSGSDFPTGIGKSFLNELNGDTLRQLRSTPFRPAGNAVSAFFLPICTSFRFFIS</sequence>
<dbReference type="Proteomes" id="UP000001933">
    <property type="component" value="Chromosome"/>
</dbReference>
<gene>
    <name evidence="1" type="ORF">SYN_03117</name>
</gene>
<reference evidence="1 2" key="1">
    <citation type="journal article" date="2007" name="Proc. Natl. Acad. Sci. U.S.A.">
        <title>The genome of Syntrophus aciditrophicus: life at the thermodynamic limit of microbial growth.</title>
        <authorList>
            <person name="McInerney M.J."/>
            <person name="Rohlin L."/>
            <person name="Mouttaki H."/>
            <person name="Kim U."/>
            <person name="Krupp R.S."/>
            <person name="Rios-Hernandez L."/>
            <person name="Sieber J."/>
            <person name="Struchtemeyer C.G."/>
            <person name="Bhattacharyya A."/>
            <person name="Campbell J.W."/>
            <person name="Gunsalus R.P."/>
        </authorList>
    </citation>
    <scope>NUCLEOTIDE SEQUENCE [LARGE SCALE GENOMIC DNA]</scope>
    <source>
        <strain evidence="1 2">SB</strain>
    </source>
</reference>
<organism evidence="1 2">
    <name type="scientific">Syntrophus aciditrophicus (strain SB)</name>
    <dbReference type="NCBI Taxonomy" id="56780"/>
    <lineage>
        <taxon>Bacteria</taxon>
        <taxon>Pseudomonadati</taxon>
        <taxon>Thermodesulfobacteriota</taxon>
        <taxon>Syntrophia</taxon>
        <taxon>Syntrophales</taxon>
        <taxon>Syntrophaceae</taxon>
        <taxon>Syntrophus</taxon>
    </lineage>
</organism>
<accession>Q2LWR6</accession>